<proteinExistence type="predicted"/>
<sequence>MHWPFNRRRQQPAQRIDATGPATGYPNQSGALGPAAVDELQARRRAGSHWSPSPIDKLIDPWTARDGNS</sequence>
<evidence type="ECO:0000256" key="1">
    <source>
        <dbReference type="SAM" id="MobiDB-lite"/>
    </source>
</evidence>
<protein>
    <submittedName>
        <fullName evidence="2">Uncharacterized protein</fullName>
    </submittedName>
</protein>
<reference evidence="2 3" key="1">
    <citation type="submission" date="2021-01" db="EMBL/GenBank/DDBJ databases">
        <title>Draft genome sequence of Micromonospora sp. strain STR1s_6.</title>
        <authorList>
            <person name="Karlyshev A."/>
            <person name="Jawad R."/>
        </authorList>
    </citation>
    <scope>NUCLEOTIDE SEQUENCE [LARGE SCALE GENOMIC DNA]</scope>
    <source>
        <strain evidence="2 3">STR1S-6</strain>
    </source>
</reference>
<organism evidence="2 3">
    <name type="scientific">Micromonospora tarensis</name>
    <dbReference type="NCBI Taxonomy" id="2806100"/>
    <lineage>
        <taxon>Bacteria</taxon>
        <taxon>Bacillati</taxon>
        <taxon>Actinomycetota</taxon>
        <taxon>Actinomycetes</taxon>
        <taxon>Micromonosporales</taxon>
        <taxon>Micromonosporaceae</taxon>
        <taxon>Micromonospora</taxon>
    </lineage>
</organism>
<keyword evidence="3" id="KW-1185">Reference proteome</keyword>
<dbReference type="Proteomes" id="UP000622245">
    <property type="component" value="Unassembled WGS sequence"/>
</dbReference>
<comment type="caution">
    <text evidence="2">The sequence shown here is derived from an EMBL/GenBank/DDBJ whole genome shotgun (WGS) entry which is preliminary data.</text>
</comment>
<dbReference type="RefSeq" id="WP_203147478.1">
    <property type="nucleotide sequence ID" value="NZ_JAEVHL010000017.1"/>
</dbReference>
<dbReference type="EMBL" id="JAEVHL010000017">
    <property type="protein sequence ID" value="MBM0275072.1"/>
    <property type="molecule type" value="Genomic_DNA"/>
</dbReference>
<feature type="region of interest" description="Disordered" evidence="1">
    <location>
        <begin position="1"/>
        <end position="69"/>
    </location>
</feature>
<accession>A0ABS1YCG9</accession>
<name>A0ABS1YCG9_9ACTN</name>
<gene>
    <name evidence="2" type="ORF">JM949_06185</name>
</gene>
<evidence type="ECO:0000313" key="3">
    <source>
        <dbReference type="Proteomes" id="UP000622245"/>
    </source>
</evidence>
<feature type="compositionally biased region" description="Basic residues" evidence="1">
    <location>
        <begin position="1"/>
        <end position="10"/>
    </location>
</feature>
<evidence type="ECO:0000313" key="2">
    <source>
        <dbReference type="EMBL" id="MBM0275072.1"/>
    </source>
</evidence>